<dbReference type="Pfam" id="PF00083">
    <property type="entry name" value="Sugar_tr"/>
    <property type="match status" value="1"/>
</dbReference>
<feature type="domain" description="Major facilitator superfamily (MFS) profile" evidence="9">
    <location>
        <begin position="117"/>
        <end position="582"/>
    </location>
</feature>
<keyword evidence="11" id="KW-1185">Reference proteome</keyword>
<dbReference type="HOGENOM" id="CLU_001265_43_4_1"/>
<evidence type="ECO:0000256" key="8">
    <source>
        <dbReference type="SAM" id="Phobius"/>
    </source>
</evidence>
<dbReference type="InterPro" id="IPR003663">
    <property type="entry name" value="Sugar/inositol_transpt"/>
</dbReference>
<dbReference type="PROSITE" id="PS00217">
    <property type="entry name" value="SUGAR_TRANSPORT_2"/>
    <property type="match status" value="1"/>
</dbReference>
<dbReference type="InterPro" id="IPR005828">
    <property type="entry name" value="MFS_sugar_transport-like"/>
</dbReference>
<feature type="transmembrane region" description="Helical" evidence="8">
    <location>
        <begin position="248"/>
        <end position="269"/>
    </location>
</feature>
<feature type="transmembrane region" description="Helical" evidence="8">
    <location>
        <begin position="559"/>
        <end position="578"/>
    </location>
</feature>
<comment type="similarity">
    <text evidence="2">Belongs to the major facilitator superfamily. Sugar transporter (TC 2.A.1.1) family.</text>
</comment>
<feature type="transmembrane region" description="Helical" evidence="8">
    <location>
        <begin position="191"/>
        <end position="212"/>
    </location>
</feature>
<feature type="transmembrane region" description="Helical" evidence="8">
    <location>
        <begin position="524"/>
        <end position="547"/>
    </location>
</feature>
<feature type="transmembrane region" description="Helical" evidence="8">
    <location>
        <begin position="460"/>
        <end position="480"/>
    </location>
</feature>
<feature type="transmembrane region" description="Helical" evidence="8">
    <location>
        <begin position="492"/>
        <end position="512"/>
    </location>
</feature>
<keyword evidence="6 8" id="KW-0472">Membrane</keyword>
<feature type="transmembrane region" description="Helical" evidence="8">
    <location>
        <begin position="117"/>
        <end position="135"/>
    </location>
</feature>
<comment type="subcellular location">
    <subcellularLocation>
        <location evidence="1">Membrane</location>
        <topology evidence="1">Multi-pass membrane protein</topology>
    </subcellularLocation>
</comment>
<dbReference type="STRING" id="857340.A0A086T8R0"/>
<dbReference type="GO" id="GO:0015798">
    <property type="term" value="P:myo-inositol transport"/>
    <property type="evidence" value="ECO:0007669"/>
    <property type="project" value="UniProtKB-ARBA"/>
</dbReference>
<dbReference type="PANTHER" id="PTHR48020:SF12">
    <property type="entry name" value="PROTON MYO-INOSITOL COTRANSPORTER"/>
    <property type="match status" value="1"/>
</dbReference>
<protein>
    <submittedName>
        <fullName evidence="10">Putative polyol transporter-like protein</fullName>
    </submittedName>
</protein>
<evidence type="ECO:0000259" key="9">
    <source>
        <dbReference type="PROSITE" id="PS50850"/>
    </source>
</evidence>
<evidence type="ECO:0000256" key="2">
    <source>
        <dbReference type="ARBA" id="ARBA00010992"/>
    </source>
</evidence>
<evidence type="ECO:0000256" key="3">
    <source>
        <dbReference type="ARBA" id="ARBA00022448"/>
    </source>
</evidence>
<sequence>MRKVSHATGRNDLLAAQVNNRRANDRAIIENPLAYFTDAELELDVQNFAETILPSVEYEKILRAAKVAKDIRLYDEVARSPDPNMGLDLPVLLSPREKKHLKRERDVVFSERGMRRVIITVSLAALLQGFVQSSFNGASFYRHHWGLPGEDHDVTWRLGGANASPWFAAALVGCPLSLPINYWFGRRGGLIIAAALIFASSVAAIFAESWVALCCIRIVNGLGMGIKAVSTPILASETAVGFWRGTAILAWQLWVAFGIMLGFAFNLIFTTASDENLTIRFIQGAPLVPSLMLFVMALWFCPESPRYHLQKGPNYSPEKAYKVLRQLRNTELQALRDMYTVYKSIEQESMGSLSQDPNANLSPGFWWALWDMCLAFKQLFQQRRLYNALISAGTVNLAQQLSGVNVFAFYSTELVSSVSGDSDGGHVKPMAYSLGFGAINFLFALPAVRSIDTLGRRRWLLMTLPFMALFMLGGALSYSIQDDATRTGIIALFLYLFAVAYSPGLGPIPFTLASESFPLSHREAGAASAISVNLFFAGLLSVLYPSIRDDNRGLGDAGSLALFAGLNVLAFVLVFFLVEETKGRSLEDLDLVFAVSKRRFMSFQISEYLPWFIKRYIFLKDVKAPELYHDMIWGPTKRDSEASAPHLRQASLHNTSPPQPYYEPQQHGQGPLELSPTYSRGGNDYRQYGY</sequence>
<dbReference type="InterPro" id="IPR050814">
    <property type="entry name" value="Myo-inositol_Transporter"/>
</dbReference>
<gene>
    <name evidence="10" type="ORF">ACRE_034700</name>
</gene>
<comment type="caution">
    <text evidence="10">The sequence shown here is derived from an EMBL/GenBank/DDBJ whole genome shotgun (WGS) entry which is preliminary data.</text>
</comment>
<dbReference type="GO" id="GO:0022857">
    <property type="term" value="F:transmembrane transporter activity"/>
    <property type="evidence" value="ECO:0007669"/>
    <property type="project" value="InterPro"/>
</dbReference>
<evidence type="ECO:0000256" key="1">
    <source>
        <dbReference type="ARBA" id="ARBA00004141"/>
    </source>
</evidence>
<evidence type="ECO:0000256" key="5">
    <source>
        <dbReference type="ARBA" id="ARBA00022989"/>
    </source>
</evidence>
<organism evidence="10 11">
    <name type="scientific">Hapsidospora chrysogenum (strain ATCC 11550 / CBS 779.69 / DSM 880 / IAM 14645 / JCM 23072 / IMI 49137)</name>
    <name type="common">Acremonium chrysogenum</name>
    <dbReference type="NCBI Taxonomy" id="857340"/>
    <lineage>
        <taxon>Eukaryota</taxon>
        <taxon>Fungi</taxon>
        <taxon>Dikarya</taxon>
        <taxon>Ascomycota</taxon>
        <taxon>Pezizomycotina</taxon>
        <taxon>Sordariomycetes</taxon>
        <taxon>Hypocreomycetidae</taxon>
        <taxon>Hypocreales</taxon>
        <taxon>Bionectriaceae</taxon>
        <taxon>Hapsidospora</taxon>
    </lineage>
</organism>
<feature type="transmembrane region" description="Helical" evidence="8">
    <location>
        <begin position="430"/>
        <end position="448"/>
    </location>
</feature>
<dbReference type="Gene3D" id="1.20.1250.20">
    <property type="entry name" value="MFS general substrate transporter like domains"/>
    <property type="match status" value="1"/>
</dbReference>
<dbReference type="InterPro" id="IPR005829">
    <property type="entry name" value="Sugar_transporter_CS"/>
</dbReference>
<feature type="transmembrane region" description="Helical" evidence="8">
    <location>
        <begin position="281"/>
        <end position="301"/>
    </location>
</feature>
<dbReference type="PROSITE" id="PS50850">
    <property type="entry name" value="MFS"/>
    <property type="match status" value="1"/>
</dbReference>
<dbReference type="Proteomes" id="UP000029964">
    <property type="component" value="Unassembled WGS sequence"/>
</dbReference>
<dbReference type="GO" id="GO:0016020">
    <property type="term" value="C:membrane"/>
    <property type="evidence" value="ECO:0007669"/>
    <property type="project" value="UniProtKB-SubCell"/>
</dbReference>
<feature type="transmembrane region" description="Helical" evidence="8">
    <location>
        <begin position="166"/>
        <end position="184"/>
    </location>
</feature>
<accession>A0A086T8R0</accession>
<dbReference type="SUPFAM" id="SSF103473">
    <property type="entry name" value="MFS general substrate transporter"/>
    <property type="match status" value="1"/>
</dbReference>
<evidence type="ECO:0000313" key="11">
    <source>
        <dbReference type="Proteomes" id="UP000029964"/>
    </source>
</evidence>
<keyword evidence="3" id="KW-0813">Transport</keyword>
<evidence type="ECO:0000256" key="7">
    <source>
        <dbReference type="SAM" id="MobiDB-lite"/>
    </source>
</evidence>
<feature type="region of interest" description="Disordered" evidence="7">
    <location>
        <begin position="653"/>
        <end position="690"/>
    </location>
</feature>
<dbReference type="OrthoDB" id="6339427at2759"/>
<reference evidence="11" key="1">
    <citation type="journal article" date="2014" name="Genome Announc.">
        <title>Genome sequence and annotation of Acremonium chrysogenum, producer of the beta-lactam antibiotic cephalosporin C.</title>
        <authorList>
            <person name="Terfehr D."/>
            <person name="Dahlmann T.A."/>
            <person name="Specht T."/>
            <person name="Zadra I."/>
            <person name="Kuernsteiner H."/>
            <person name="Kueck U."/>
        </authorList>
    </citation>
    <scope>NUCLEOTIDE SEQUENCE [LARGE SCALE GENOMIC DNA]</scope>
    <source>
        <strain evidence="11">ATCC 11550 / CBS 779.69 / DSM 880 / IAM 14645 / JCM 23072 / IMI 49137</strain>
    </source>
</reference>
<dbReference type="EMBL" id="JPKY01000028">
    <property type="protein sequence ID" value="KFH45742.1"/>
    <property type="molecule type" value="Genomic_DNA"/>
</dbReference>
<keyword evidence="4 8" id="KW-0812">Transmembrane</keyword>
<name>A0A086T8R0_HAPC1</name>
<proteinExistence type="inferred from homology"/>
<evidence type="ECO:0000256" key="6">
    <source>
        <dbReference type="ARBA" id="ARBA00023136"/>
    </source>
</evidence>
<dbReference type="InterPro" id="IPR036259">
    <property type="entry name" value="MFS_trans_sf"/>
</dbReference>
<evidence type="ECO:0000256" key="4">
    <source>
        <dbReference type="ARBA" id="ARBA00022692"/>
    </source>
</evidence>
<dbReference type="PRINTS" id="PR00171">
    <property type="entry name" value="SUGRTRNSPORT"/>
</dbReference>
<dbReference type="PANTHER" id="PTHR48020">
    <property type="entry name" value="PROTON MYO-INOSITOL COTRANSPORTER"/>
    <property type="match status" value="1"/>
</dbReference>
<evidence type="ECO:0000313" key="10">
    <source>
        <dbReference type="EMBL" id="KFH45742.1"/>
    </source>
</evidence>
<dbReference type="InterPro" id="IPR020846">
    <property type="entry name" value="MFS_dom"/>
</dbReference>
<keyword evidence="5 8" id="KW-1133">Transmembrane helix</keyword>
<dbReference type="AlphaFoldDB" id="A0A086T8R0"/>
<dbReference type="GO" id="GO:0015791">
    <property type="term" value="P:polyol transmembrane transport"/>
    <property type="evidence" value="ECO:0007669"/>
    <property type="project" value="UniProtKB-ARBA"/>
</dbReference>